<protein>
    <submittedName>
        <fullName evidence="10">Membrane protein</fullName>
    </submittedName>
</protein>
<evidence type="ECO:0000256" key="3">
    <source>
        <dbReference type="ARBA" id="ARBA00022475"/>
    </source>
</evidence>
<accession>A0A4Y4D0K8</accession>
<dbReference type="OrthoDB" id="9794165at2"/>
<dbReference type="Proteomes" id="UP000318422">
    <property type="component" value="Unassembled WGS sequence"/>
</dbReference>
<evidence type="ECO:0000256" key="6">
    <source>
        <dbReference type="ARBA" id="ARBA00022989"/>
    </source>
</evidence>
<keyword evidence="2" id="KW-0813">Transport</keyword>
<dbReference type="Pfam" id="PF04143">
    <property type="entry name" value="Sulf_transp"/>
    <property type="match status" value="1"/>
</dbReference>
<gene>
    <name evidence="10" type="ORF">ZRA01_24230</name>
</gene>
<proteinExistence type="inferred from homology"/>
<feature type="transmembrane region" description="Helical" evidence="9">
    <location>
        <begin position="6"/>
        <end position="25"/>
    </location>
</feature>
<evidence type="ECO:0000313" key="10">
    <source>
        <dbReference type="EMBL" id="GEC96350.1"/>
    </source>
</evidence>
<evidence type="ECO:0000256" key="1">
    <source>
        <dbReference type="ARBA" id="ARBA00004429"/>
    </source>
</evidence>
<dbReference type="PANTHER" id="PTHR30574">
    <property type="entry name" value="INNER MEMBRANE PROTEIN YEDE"/>
    <property type="match status" value="1"/>
</dbReference>
<name>A0A4Y4D0K8_ZOORA</name>
<organism evidence="10 11">
    <name type="scientific">Zoogloea ramigera</name>
    <dbReference type="NCBI Taxonomy" id="350"/>
    <lineage>
        <taxon>Bacteria</taxon>
        <taxon>Pseudomonadati</taxon>
        <taxon>Pseudomonadota</taxon>
        <taxon>Betaproteobacteria</taxon>
        <taxon>Rhodocyclales</taxon>
        <taxon>Zoogloeaceae</taxon>
        <taxon>Zoogloea</taxon>
    </lineage>
</organism>
<keyword evidence="3" id="KW-1003">Cell membrane</keyword>
<comment type="caution">
    <text evidence="10">The sequence shown here is derived from an EMBL/GenBank/DDBJ whole genome shotgun (WGS) entry which is preliminary data.</text>
</comment>
<dbReference type="EMBL" id="BJNV01000041">
    <property type="protein sequence ID" value="GEC96350.1"/>
    <property type="molecule type" value="Genomic_DNA"/>
</dbReference>
<feature type="transmembrane region" description="Helical" evidence="9">
    <location>
        <begin position="270"/>
        <end position="289"/>
    </location>
</feature>
<comment type="similarity">
    <text evidence="8">Belongs to the TsuA/YedE (TC 9.B.102) family.</text>
</comment>
<keyword evidence="7 9" id="KW-0472">Membrane</keyword>
<feature type="transmembrane region" description="Helical" evidence="9">
    <location>
        <begin position="202"/>
        <end position="219"/>
    </location>
</feature>
<keyword evidence="5 9" id="KW-0812">Transmembrane</keyword>
<feature type="transmembrane region" description="Helical" evidence="9">
    <location>
        <begin position="169"/>
        <end position="190"/>
    </location>
</feature>
<keyword evidence="6 9" id="KW-1133">Transmembrane helix</keyword>
<dbReference type="GO" id="GO:0005886">
    <property type="term" value="C:plasma membrane"/>
    <property type="evidence" value="ECO:0007669"/>
    <property type="project" value="UniProtKB-SubCell"/>
</dbReference>
<evidence type="ECO:0000256" key="4">
    <source>
        <dbReference type="ARBA" id="ARBA00022519"/>
    </source>
</evidence>
<evidence type="ECO:0000313" key="11">
    <source>
        <dbReference type="Proteomes" id="UP000318422"/>
    </source>
</evidence>
<keyword evidence="4" id="KW-0997">Cell inner membrane</keyword>
<reference evidence="10 11" key="1">
    <citation type="submission" date="2019-06" db="EMBL/GenBank/DDBJ databases">
        <title>Whole genome shotgun sequence of Zoogloea ramigera NBRC 15342.</title>
        <authorList>
            <person name="Hosoyama A."/>
            <person name="Uohara A."/>
            <person name="Ohji S."/>
            <person name="Ichikawa N."/>
        </authorList>
    </citation>
    <scope>NUCLEOTIDE SEQUENCE [LARGE SCALE GENOMIC DNA]</scope>
    <source>
        <strain evidence="10 11">NBRC 15342</strain>
    </source>
</reference>
<sequence length="363" mass="37227">METPLALPTIAWIAFAIGSVFGAAAQRSNFCTMGAVADILLMGDWTRLRMWALAAAVAITGTSWLQLAGLIDVHESIYTAQRLQWLSHLVGGGLFGVGMVLASGCGAKTLIRLGGGNLKSLVVFVFLGLSAYMSLRGLFADGRLWLNTVAVQLPAPQDLPALVAERYGLAPGSALLACAVVSAGSLGLFALSSRDSWQPGPLIGSVLIGATVVAGWYLSGQLAFTAEDPETLAPAFLATHSGRMESLSFVAPYAYSLELLMLWTDASRHVSIGIATTAGVIAGALAAAVASHSFRVEGFRDTPDLVRHLAGAALMGFGGVTALGCTIGQGLSGLSTLSAGAALTVAGIITGAALTLKVQLKNA</sequence>
<evidence type="ECO:0000256" key="2">
    <source>
        <dbReference type="ARBA" id="ARBA00022448"/>
    </source>
</evidence>
<dbReference type="InterPro" id="IPR007272">
    <property type="entry name" value="Sulf_transp_TsuA/YedE"/>
</dbReference>
<dbReference type="PANTHER" id="PTHR30574:SF1">
    <property type="entry name" value="SULPHUR TRANSPORT DOMAIN-CONTAINING PROTEIN"/>
    <property type="match status" value="1"/>
</dbReference>
<feature type="transmembrane region" description="Helical" evidence="9">
    <location>
        <begin position="118"/>
        <end position="139"/>
    </location>
</feature>
<feature type="transmembrane region" description="Helical" evidence="9">
    <location>
        <begin position="309"/>
        <end position="331"/>
    </location>
</feature>
<evidence type="ECO:0000256" key="9">
    <source>
        <dbReference type="SAM" id="Phobius"/>
    </source>
</evidence>
<evidence type="ECO:0000256" key="8">
    <source>
        <dbReference type="ARBA" id="ARBA00035655"/>
    </source>
</evidence>
<feature type="transmembrane region" description="Helical" evidence="9">
    <location>
        <begin position="83"/>
        <end position="106"/>
    </location>
</feature>
<dbReference type="AlphaFoldDB" id="A0A4Y4D0K8"/>
<comment type="subcellular location">
    <subcellularLocation>
        <location evidence="1">Cell inner membrane</location>
        <topology evidence="1">Multi-pass membrane protein</topology>
    </subcellularLocation>
</comment>
<keyword evidence="11" id="KW-1185">Reference proteome</keyword>
<dbReference type="RefSeq" id="WP_141352570.1">
    <property type="nucleotide sequence ID" value="NZ_BJNV01000041.1"/>
</dbReference>
<evidence type="ECO:0000256" key="7">
    <source>
        <dbReference type="ARBA" id="ARBA00023136"/>
    </source>
</evidence>
<feature type="transmembrane region" description="Helical" evidence="9">
    <location>
        <begin position="337"/>
        <end position="356"/>
    </location>
</feature>
<evidence type="ECO:0000256" key="5">
    <source>
        <dbReference type="ARBA" id="ARBA00022692"/>
    </source>
</evidence>
<feature type="transmembrane region" description="Helical" evidence="9">
    <location>
        <begin position="50"/>
        <end position="71"/>
    </location>
</feature>